<gene>
    <name evidence="9" type="primary">yndE</name>
</gene>
<feature type="transmembrane region" description="Helical" evidence="8">
    <location>
        <begin position="22"/>
        <end position="39"/>
    </location>
</feature>
<evidence type="ECO:0000256" key="3">
    <source>
        <dbReference type="ARBA" id="ARBA00022448"/>
    </source>
</evidence>
<keyword evidence="7 8" id="KW-0472">Membrane</keyword>
<feature type="transmembrane region" description="Helical" evidence="8">
    <location>
        <begin position="91"/>
        <end position="110"/>
    </location>
</feature>
<accession>Q9Z9Q5</accession>
<dbReference type="EMBL" id="AB013370">
    <property type="protein sequence ID" value="BAA75377.1"/>
    <property type="molecule type" value="Genomic_DNA"/>
</dbReference>
<keyword evidence="4" id="KW-0309">Germination</keyword>
<comment type="subcellular location">
    <subcellularLocation>
        <location evidence="1">Membrane</location>
        <topology evidence="1">Multi-pass membrane protein</topology>
    </subcellularLocation>
</comment>
<evidence type="ECO:0000256" key="2">
    <source>
        <dbReference type="ARBA" id="ARBA00007998"/>
    </source>
</evidence>
<evidence type="ECO:0000256" key="4">
    <source>
        <dbReference type="ARBA" id="ARBA00022544"/>
    </source>
</evidence>
<dbReference type="GO" id="GO:0009847">
    <property type="term" value="P:spore germination"/>
    <property type="evidence" value="ECO:0007669"/>
    <property type="project" value="InterPro"/>
</dbReference>
<name>Q9Z9Q5_ALKHA</name>
<dbReference type="PANTHER" id="PTHR34975">
    <property type="entry name" value="SPORE GERMINATION PROTEIN A2"/>
    <property type="match status" value="1"/>
</dbReference>
<evidence type="ECO:0000256" key="7">
    <source>
        <dbReference type="ARBA" id="ARBA00023136"/>
    </source>
</evidence>
<keyword evidence="6 8" id="KW-1133">Transmembrane helix</keyword>
<proteinExistence type="inferred from homology"/>
<protein>
    <submittedName>
        <fullName evidence="9">YndE</fullName>
    </submittedName>
</protein>
<dbReference type="GO" id="GO:0016020">
    <property type="term" value="C:membrane"/>
    <property type="evidence" value="ECO:0007669"/>
    <property type="project" value="UniProtKB-SubCell"/>
</dbReference>
<evidence type="ECO:0000313" key="9">
    <source>
        <dbReference type="EMBL" id="BAA75377.1"/>
    </source>
</evidence>
<evidence type="ECO:0000256" key="5">
    <source>
        <dbReference type="ARBA" id="ARBA00022692"/>
    </source>
</evidence>
<feature type="transmembrane region" description="Helical" evidence="8">
    <location>
        <begin position="213"/>
        <end position="232"/>
    </location>
</feature>
<feature type="transmembrane region" description="Helical" evidence="8">
    <location>
        <begin position="122"/>
        <end position="144"/>
    </location>
</feature>
<evidence type="ECO:0000256" key="1">
    <source>
        <dbReference type="ARBA" id="ARBA00004141"/>
    </source>
</evidence>
<organism evidence="9">
    <name type="scientific">Halalkalibacterium halodurans</name>
    <name type="common">Bacillus halodurans</name>
    <dbReference type="NCBI Taxonomy" id="86665"/>
    <lineage>
        <taxon>Bacteria</taxon>
        <taxon>Bacillati</taxon>
        <taxon>Bacillota</taxon>
        <taxon>Bacilli</taxon>
        <taxon>Bacillales</taxon>
        <taxon>Bacillaceae</taxon>
        <taxon>Halalkalibacterium (ex Joshi et al. 2022)</taxon>
    </lineage>
</organism>
<dbReference type="AlphaFoldDB" id="Q9Z9Q5"/>
<sequence length="283" mass="31754">MLMGFESRMLAIVLDMYLIDRTPSVIVICTILVVTSYAVSKGVQGLIHLNVLFIPFILTVLLAILLFNVQHAKLDPILPVAPKGILHPLKGLPNVVLAYIGVEILLFFMGRMKGKDVKAWPLNIGVGIVTLFYFLITFFTYFVFGVEQSKVINFTTVELAKVVEVPGGFFERVESMMITVWTMAIFNTIAMSQLIIILIYNDLFSAFKKQTQSGNYLTPVIVFITIIIAFIPESISDTLTWGDWIGYFGFSVLILSLLVGYVTVGWRKKRRELGDRHGESTKA</sequence>
<reference evidence="9" key="1">
    <citation type="journal article" date="1999" name="Extremophiles">
        <title>An improved physical and genetic map of the genome of alkaliphilic Bacillus sp. C-125.</title>
        <authorList>
            <person name="Takami H."/>
            <person name="Nakasone K."/>
            <person name="Hirama C."/>
            <person name="Takaki Y."/>
            <person name="Masui N."/>
            <person name="Fuji F."/>
            <person name="Nakamura Y."/>
            <person name="Inoue A."/>
        </authorList>
    </citation>
    <scope>NUCLEOTIDE SEQUENCE</scope>
    <source>
        <strain evidence="9">C-125</strain>
    </source>
</reference>
<feature type="transmembrane region" description="Helical" evidence="8">
    <location>
        <begin position="178"/>
        <end position="201"/>
    </location>
</feature>
<keyword evidence="3" id="KW-0813">Transport</keyword>
<feature type="transmembrane region" description="Helical" evidence="8">
    <location>
        <begin position="51"/>
        <end position="71"/>
    </location>
</feature>
<comment type="similarity">
    <text evidence="2">Belongs to the amino acid-polyamine-organocation (APC) superfamily. Spore germination protein (SGP) (TC 2.A.3.9) family.</text>
</comment>
<evidence type="ECO:0000256" key="8">
    <source>
        <dbReference type="SAM" id="Phobius"/>
    </source>
</evidence>
<dbReference type="Pfam" id="PF03845">
    <property type="entry name" value="Spore_permease"/>
    <property type="match status" value="1"/>
</dbReference>
<feature type="transmembrane region" description="Helical" evidence="8">
    <location>
        <begin position="244"/>
        <end position="266"/>
    </location>
</feature>
<dbReference type="InterPro" id="IPR004761">
    <property type="entry name" value="Spore_GerAB"/>
</dbReference>
<evidence type="ECO:0000256" key="6">
    <source>
        <dbReference type="ARBA" id="ARBA00022989"/>
    </source>
</evidence>
<keyword evidence="5 8" id="KW-0812">Transmembrane</keyword>
<dbReference type="PANTHER" id="PTHR34975:SF2">
    <property type="entry name" value="SPORE GERMINATION PROTEIN A2"/>
    <property type="match status" value="1"/>
</dbReference>